<keyword evidence="10" id="KW-1003">Cell membrane</keyword>
<feature type="transmembrane region" description="Helical" evidence="10">
    <location>
        <begin position="361"/>
        <end position="383"/>
    </location>
</feature>
<dbReference type="STRING" id="1379.HMPREF3186_01790"/>
<dbReference type="RefSeq" id="WP_060914796.1">
    <property type="nucleotide sequence ID" value="NZ_JAWFGB010000005.1"/>
</dbReference>
<feature type="transmembrane region" description="Helical" evidence="10">
    <location>
        <begin position="301"/>
        <end position="325"/>
    </location>
</feature>
<evidence type="ECO:0000256" key="2">
    <source>
        <dbReference type="ARBA" id="ARBA00005751"/>
    </source>
</evidence>
<reference evidence="15" key="1">
    <citation type="submission" date="2016-01" db="EMBL/GenBank/DDBJ databases">
        <authorList>
            <person name="Mitreva M."/>
            <person name="Pepin K.H."/>
            <person name="Mihindukulasuriya K.A."/>
            <person name="Fulton R."/>
            <person name="Fronick C."/>
            <person name="O'Laughlin M."/>
            <person name="Miner T."/>
            <person name="Herter B."/>
            <person name="Rosa B.A."/>
            <person name="Cordes M."/>
            <person name="Tomlinson C."/>
            <person name="Wollam A."/>
            <person name="Palsikar V.B."/>
            <person name="Mardis E.R."/>
            <person name="Wilson R.K."/>
        </authorList>
    </citation>
    <scope>NUCLEOTIDE SEQUENCE [LARGE SCALE GENOMIC DNA]</scope>
    <source>
        <strain evidence="15">DNF01167</strain>
    </source>
</reference>
<dbReference type="InterPro" id="IPR030659">
    <property type="entry name" value="SecY_CS"/>
</dbReference>
<evidence type="ECO:0000256" key="12">
    <source>
        <dbReference type="RuleBase" id="RU003484"/>
    </source>
</evidence>
<comment type="similarity">
    <text evidence="2 10 13">Belongs to the SecY/SEC61-alpha family.</text>
</comment>
<dbReference type="FunFam" id="1.10.3370.10:FF:000001">
    <property type="entry name" value="Preprotein translocase subunit SecY"/>
    <property type="match status" value="1"/>
</dbReference>
<evidence type="ECO:0000256" key="5">
    <source>
        <dbReference type="ARBA" id="ARBA00022927"/>
    </source>
</evidence>
<dbReference type="NCBIfam" id="TIGR00967">
    <property type="entry name" value="3a0501s007"/>
    <property type="match status" value="1"/>
</dbReference>
<feature type="transmembrane region" description="Helical" evidence="10">
    <location>
        <begin position="18"/>
        <end position="36"/>
    </location>
</feature>
<dbReference type="InterPro" id="IPR026593">
    <property type="entry name" value="SecY"/>
</dbReference>
<dbReference type="Pfam" id="PF00344">
    <property type="entry name" value="SecY"/>
    <property type="match status" value="1"/>
</dbReference>
<dbReference type="PROSITE" id="PS00756">
    <property type="entry name" value="SECY_2"/>
    <property type="match status" value="1"/>
</dbReference>
<dbReference type="AlphaFoldDB" id="A0A133ZPA5"/>
<organism evidence="14 15">
    <name type="scientific">Gemella haemolysans</name>
    <dbReference type="NCBI Taxonomy" id="1379"/>
    <lineage>
        <taxon>Bacteria</taxon>
        <taxon>Bacillati</taxon>
        <taxon>Bacillota</taxon>
        <taxon>Bacilli</taxon>
        <taxon>Bacillales</taxon>
        <taxon>Gemellaceae</taxon>
        <taxon>Gemella</taxon>
    </lineage>
</organism>
<evidence type="ECO:0000256" key="9">
    <source>
        <dbReference type="ARBA" id="ARBA00039733"/>
    </source>
</evidence>
<feature type="transmembrane region" description="Helical" evidence="10">
    <location>
        <begin position="172"/>
        <end position="191"/>
    </location>
</feature>
<dbReference type="GO" id="GO:0043952">
    <property type="term" value="P:protein transport by the Sec complex"/>
    <property type="evidence" value="ECO:0007669"/>
    <property type="project" value="UniProtKB-UniRule"/>
</dbReference>
<dbReference type="PATRIC" id="fig|1379.3.peg.1783"/>
<evidence type="ECO:0000256" key="6">
    <source>
        <dbReference type="ARBA" id="ARBA00022989"/>
    </source>
</evidence>
<dbReference type="EMBL" id="LSDC01000134">
    <property type="protein sequence ID" value="KXB57250.1"/>
    <property type="molecule type" value="Genomic_DNA"/>
</dbReference>
<dbReference type="GO" id="GO:0005886">
    <property type="term" value="C:plasma membrane"/>
    <property type="evidence" value="ECO:0007669"/>
    <property type="project" value="UniProtKB-SubCell"/>
</dbReference>
<dbReference type="GO" id="GO:0006605">
    <property type="term" value="P:protein targeting"/>
    <property type="evidence" value="ECO:0007669"/>
    <property type="project" value="UniProtKB-UniRule"/>
</dbReference>
<evidence type="ECO:0000256" key="1">
    <source>
        <dbReference type="ARBA" id="ARBA00004141"/>
    </source>
</evidence>
<dbReference type="PANTHER" id="PTHR10906">
    <property type="entry name" value="SECY/SEC61-ALPHA FAMILY MEMBER"/>
    <property type="match status" value="1"/>
</dbReference>
<feature type="transmembrane region" description="Helical" evidence="10">
    <location>
        <begin position="260"/>
        <end position="281"/>
    </location>
</feature>
<comment type="caution">
    <text evidence="14">The sequence shown here is derived from an EMBL/GenBank/DDBJ whole genome shotgun (WGS) entry which is preliminary data.</text>
</comment>
<dbReference type="PRINTS" id="PR00303">
    <property type="entry name" value="SECYTRNLCASE"/>
</dbReference>
<evidence type="ECO:0000256" key="13">
    <source>
        <dbReference type="RuleBase" id="RU004349"/>
    </source>
</evidence>
<feature type="transmembrane region" description="Helical" evidence="10">
    <location>
        <begin position="389"/>
        <end position="408"/>
    </location>
</feature>
<gene>
    <name evidence="10" type="primary">secY</name>
    <name evidence="14" type="ORF">HMPREF3186_01790</name>
</gene>
<evidence type="ECO:0000256" key="10">
    <source>
        <dbReference type="HAMAP-Rule" id="MF_01465"/>
    </source>
</evidence>
<evidence type="ECO:0000256" key="3">
    <source>
        <dbReference type="ARBA" id="ARBA00022448"/>
    </source>
</evidence>
<accession>A0A133ZPA5</accession>
<dbReference type="HAMAP" id="MF_01465">
    <property type="entry name" value="SecY"/>
    <property type="match status" value="1"/>
</dbReference>
<comment type="subunit">
    <text evidence="10">Component of the Sec protein translocase complex. Heterotrimer consisting of SecY, SecE and SecG subunits. The heterotrimers can form oligomers, although 1 heterotrimer is thought to be able to translocate proteins. Interacts with the ribosome. Interacts with SecDF, and other proteins may be involved. Interacts with SecA.</text>
</comment>
<dbReference type="InterPro" id="IPR002208">
    <property type="entry name" value="SecY/SEC61-alpha"/>
</dbReference>
<evidence type="ECO:0000256" key="4">
    <source>
        <dbReference type="ARBA" id="ARBA00022692"/>
    </source>
</evidence>
<dbReference type="GO" id="GO:0065002">
    <property type="term" value="P:intracellular protein transmembrane transport"/>
    <property type="evidence" value="ECO:0007669"/>
    <property type="project" value="UniProtKB-UniRule"/>
</dbReference>
<keyword evidence="3 10" id="KW-0813">Transport</keyword>
<dbReference type="SUPFAM" id="SSF103491">
    <property type="entry name" value="Preprotein translocase SecY subunit"/>
    <property type="match status" value="1"/>
</dbReference>
<proteinExistence type="inferred from homology"/>
<evidence type="ECO:0000256" key="8">
    <source>
        <dbReference type="ARBA" id="ARBA00023136"/>
    </source>
</evidence>
<dbReference type="Proteomes" id="UP000070355">
    <property type="component" value="Unassembled WGS sequence"/>
</dbReference>
<name>A0A133ZPA5_9BACL</name>
<keyword evidence="7 10" id="KW-0811">Translocation</keyword>
<protein>
    <recommendedName>
        <fullName evidence="9 10">Protein translocase subunit SecY</fullName>
    </recommendedName>
</protein>
<evidence type="ECO:0000313" key="15">
    <source>
        <dbReference type="Proteomes" id="UP000070355"/>
    </source>
</evidence>
<feature type="transmembrane region" description="Helical" evidence="10">
    <location>
        <begin position="112"/>
        <end position="132"/>
    </location>
</feature>
<keyword evidence="8 10" id="KW-0472">Membrane</keyword>
<feature type="transmembrane region" description="Helical" evidence="10">
    <location>
        <begin position="211"/>
        <end position="232"/>
    </location>
</feature>
<dbReference type="InterPro" id="IPR023201">
    <property type="entry name" value="SecY_dom_sf"/>
</dbReference>
<dbReference type="Gene3D" id="1.10.3370.10">
    <property type="entry name" value="SecY subunit domain"/>
    <property type="match status" value="1"/>
</dbReference>
<evidence type="ECO:0000313" key="14">
    <source>
        <dbReference type="EMBL" id="KXB57250.1"/>
    </source>
</evidence>
<feature type="transmembrane region" description="Helical" evidence="10">
    <location>
        <begin position="144"/>
        <end position="165"/>
    </location>
</feature>
<keyword evidence="5 10" id="KW-0653">Protein transport</keyword>
<dbReference type="OrthoDB" id="9809248at2"/>
<dbReference type="PIRSF" id="PIRSF004557">
    <property type="entry name" value="SecY"/>
    <property type="match status" value="1"/>
</dbReference>
<keyword evidence="4 10" id="KW-0812">Transmembrane</keyword>
<comment type="subcellular location">
    <subcellularLocation>
        <location evidence="10">Cell membrane</location>
        <topology evidence="10">Multi-pass membrane protein</topology>
    </subcellularLocation>
    <subcellularLocation>
        <location evidence="1 12">Membrane</location>
        <topology evidence="1 12">Multi-pass membrane protein</topology>
    </subcellularLocation>
</comment>
<feature type="transmembrane region" description="Helical" evidence="10">
    <location>
        <begin position="67"/>
        <end position="91"/>
    </location>
</feature>
<evidence type="ECO:0000256" key="11">
    <source>
        <dbReference type="RuleBase" id="RU000537"/>
    </source>
</evidence>
<sequence>MFSASLNLFKVKETRNKILFTLFGIFLFRIGSYLPIPGVDADVLKSQDASGLFGIFNTFAGGALQQFSVFAMGIMPYITASIVIQLMQMDVIPTLTEWSKQGEVGQKKTQKLTRVLAIVLAFIQSLIMSYGFNNAYQGLIKDTSVIGFITVALVLTAGTALLLWLGDQISQYGVGNGVSIIILAGIIARLPMEFIQVYESQIKDAENLTLAILKIVIVAIIVIGIVAAVVYMQEAIRKIPIQYSQARAGRRMLGARSTFLPLKVNSAGVIPVIFAIAFLQLPRTIAIFAPNNEKLQRIVSYFDFSHVLGLTLYVVLIIAFCYFYVMVQVNPEKMADNLRKQGSFVPGVRPGKKTEQYITGILYRLTFVGSIFLAAVSVLPTIFTSIAKLPASVQIGGTSLIIVVSVALETVKQLNTQLTEKNYRSFITGRKGGK</sequence>
<evidence type="ECO:0000256" key="7">
    <source>
        <dbReference type="ARBA" id="ARBA00023010"/>
    </source>
</evidence>
<keyword evidence="6 10" id="KW-1133">Transmembrane helix</keyword>
<comment type="function">
    <text evidence="10 11">The central subunit of the protein translocation channel SecYEG. Consists of two halves formed by TMs 1-5 and 6-10. These two domains form a lateral gate at the front which open onto the bilayer between TMs 2 and 7, and are clamped together by SecE at the back. The channel is closed by both a pore ring composed of hydrophobic SecY resides and a short helix (helix 2A) on the extracellular side of the membrane which forms a plug. The plug probably moves laterally to allow the channel to open. The ring and the pore may move independently.</text>
</comment>
<dbReference type="PROSITE" id="PS00755">
    <property type="entry name" value="SECY_1"/>
    <property type="match status" value="1"/>
</dbReference>